<reference evidence="2 3" key="1">
    <citation type="journal article" date="2013" name="Stand. Genomic Sci.">
        <title>Genomic Encyclopedia of Type Strains, Phase I: The one thousand microbial genomes (KMG-I) project.</title>
        <authorList>
            <person name="Kyrpides N.C."/>
            <person name="Woyke T."/>
            <person name="Eisen J.A."/>
            <person name="Garrity G."/>
            <person name="Lilburn T.G."/>
            <person name="Beck B.J."/>
            <person name="Whitman W.B."/>
            <person name="Hugenholtz P."/>
            <person name="Klenk H.P."/>
        </authorList>
    </citation>
    <scope>NUCLEOTIDE SEQUENCE [LARGE SCALE GENOMIC DNA]</scope>
    <source>
        <strain evidence="2 3">DSM 45044</strain>
    </source>
</reference>
<feature type="transmembrane region" description="Helical" evidence="1">
    <location>
        <begin position="57"/>
        <end position="75"/>
    </location>
</feature>
<evidence type="ECO:0000256" key="1">
    <source>
        <dbReference type="SAM" id="Phobius"/>
    </source>
</evidence>
<accession>A0A562URM6</accession>
<gene>
    <name evidence="2" type="ORF">LX16_4495</name>
</gene>
<dbReference type="OrthoDB" id="5197336at2"/>
<dbReference type="Proteomes" id="UP000321617">
    <property type="component" value="Unassembled WGS sequence"/>
</dbReference>
<dbReference type="EMBL" id="VLLL01000008">
    <property type="protein sequence ID" value="TWJ08270.1"/>
    <property type="molecule type" value="Genomic_DNA"/>
</dbReference>
<evidence type="ECO:0000313" key="3">
    <source>
        <dbReference type="Proteomes" id="UP000321617"/>
    </source>
</evidence>
<comment type="caution">
    <text evidence="2">The sequence shown here is derived from an EMBL/GenBank/DDBJ whole genome shotgun (WGS) entry which is preliminary data.</text>
</comment>
<keyword evidence="1" id="KW-1133">Transmembrane helix</keyword>
<name>A0A562URM6_9ACTN</name>
<keyword evidence="3" id="KW-1185">Reference proteome</keyword>
<evidence type="ECO:0000313" key="2">
    <source>
        <dbReference type="EMBL" id="TWJ08270.1"/>
    </source>
</evidence>
<dbReference type="RefSeq" id="WP_147142688.1">
    <property type="nucleotide sequence ID" value="NZ_BAABIJ010000004.1"/>
</dbReference>
<protein>
    <submittedName>
        <fullName evidence="2">Uncharacterized protein</fullName>
    </submittedName>
</protein>
<sequence>MTRPSWLTSGARSRALIVTSPGPQSNVREAVRRLDDALAGFPGAVPGWFRALERLRYRWYVICVVVAAAALAVAFPERIWLSLLYGVGVGIAFAPLSSALARSVAHLQVRATTGKRAAQVITELAAEARPFPLPREWVDAVLGVEPEREHRVHLLAWSAADPAGGGSDGPAARELVRLWRQADPSSAAELDALQERLQGMARELRGE</sequence>
<feature type="transmembrane region" description="Helical" evidence="1">
    <location>
        <begin position="81"/>
        <end position="101"/>
    </location>
</feature>
<keyword evidence="1" id="KW-0812">Transmembrane</keyword>
<dbReference type="AlphaFoldDB" id="A0A562URM6"/>
<proteinExistence type="predicted"/>
<organism evidence="2 3">
    <name type="scientific">Stackebrandtia albiflava</name>
    <dbReference type="NCBI Taxonomy" id="406432"/>
    <lineage>
        <taxon>Bacteria</taxon>
        <taxon>Bacillati</taxon>
        <taxon>Actinomycetota</taxon>
        <taxon>Actinomycetes</taxon>
        <taxon>Glycomycetales</taxon>
        <taxon>Glycomycetaceae</taxon>
        <taxon>Stackebrandtia</taxon>
    </lineage>
</organism>
<keyword evidence="1" id="KW-0472">Membrane</keyword>